<accession>A0A162TMH4</accession>
<gene>
    <name evidence="2" type="ORF">CLMAG_26470</name>
</gene>
<dbReference type="AlphaFoldDB" id="A0A162TMH4"/>
<organism evidence="2 3">
    <name type="scientific">Clostridium magnum DSM 2767</name>
    <dbReference type="NCBI Taxonomy" id="1121326"/>
    <lineage>
        <taxon>Bacteria</taxon>
        <taxon>Bacillati</taxon>
        <taxon>Bacillota</taxon>
        <taxon>Clostridia</taxon>
        <taxon>Eubacteriales</taxon>
        <taxon>Clostridiaceae</taxon>
        <taxon>Clostridium</taxon>
    </lineage>
</organism>
<evidence type="ECO:0000313" key="2">
    <source>
        <dbReference type="EMBL" id="KZL92833.1"/>
    </source>
</evidence>
<keyword evidence="3" id="KW-1185">Reference proteome</keyword>
<proteinExistence type="predicted"/>
<evidence type="ECO:0000259" key="1">
    <source>
        <dbReference type="Pfam" id="PF24963"/>
    </source>
</evidence>
<dbReference type="InterPro" id="IPR056670">
    <property type="entry name" value="DUF7768"/>
</dbReference>
<dbReference type="Proteomes" id="UP000076603">
    <property type="component" value="Unassembled WGS sequence"/>
</dbReference>
<evidence type="ECO:0000313" key="3">
    <source>
        <dbReference type="Proteomes" id="UP000076603"/>
    </source>
</evidence>
<protein>
    <recommendedName>
        <fullName evidence="1">DUF7768 domain-containing protein</fullName>
    </recommendedName>
</protein>
<feature type="domain" description="DUF7768" evidence="1">
    <location>
        <begin position="37"/>
        <end position="134"/>
    </location>
</feature>
<dbReference type="PATRIC" id="fig|1121326.3.peg.2657"/>
<dbReference type="Gene3D" id="3.40.50.10400">
    <property type="entry name" value="Hypothetical protein PA1492"/>
    <property type="match status" value="1"/>
</dbReference>
<dbReference type="OrthoDB" id="9807423at2"/>
<name>A0A162TMH4_9CLOT</name>
<dbReference type="STRING" id="1121326.CLMAG_26470"/>
<dbReference type="Pfam" id="PF24963">
    <property type="entry name" value="DUF7768"/>
    <property type="match status" value="1"/>
</dbReference>
<sequence length="144" mass="16453">MGINKYNSEGYYDPTPHEALSNIIREEKAEKKSAFKPLVYICSPYSGDVDENVKKARAFCRFALGQNCIPIAPHLMFPQFMDDANPKERELALFMDIVLMGKCSEVWVLGNSISNGMTTEIEKAKKRRQTVRYFNAGYEEVEDL</sequence>
<comment type="caution">
    <text evidence="2">The sequence shown here is derived from an EMBL/GenBank/DDBJ whole genome shotgun (WGS) entry which is preliminary data.</text>
</comment>
<dbReference type="RefSeq" id="WP_066622596.1">
    <property type="nucleotide sequence ID" value="NZ_FQXL01000025.1"/>
</dbReference>
<reference evidence="2 3" key="1">
    <citation type="submission" date="2016-04" db="EMBL/GenBank/DDBJ databases">
        <title>Genome sequence of Clostridium magnum DSM 2767.</title>
        <authorList>
            <person name="Poehlein A."/>
            <person name="Uhlig R."/>
            <person name="Fischer R."/>
            <person name="Bahl H."/>
            <person name="Daniel R."/>
        </authorList>
    </citation>
    <scope>NUCLEOTIDE SEQUENCE [LARGE SCALE GENOMIC DNA]</scope>
    <source>
        <strain evidence="2 3">DSM 2767</strain>
    </source>
</reference>
<dbReference type="EMBL" id="LWAE01000002">
    <property type="protein sequence ID" value="KZL92833.1"/>
    <property type="molecule type" value="Genomic_DNA"/>
</dbReference>